<keyword evidence="5" id="KW-0326">Glycosidase</keyword>
<evidence type="ECO:0000256" key="1">
    <source>
        <dbReference type="ARBA" id="ARBA00001678"/>
    </source>
</evidence>
<dbReference type="FunFam" id="3.20.20.80:FF:000012">
    <property type="entry name" value="Mannan endo-1,4-beta-mannosidase 6"/>
    <property type="match status" value="1"/>
</dbReference>
<gene>
    <name evidence="7" type="ORF">Syun_013486</name>
</gene>
<dbReference type="Gene3D" id="3.20.20.80">
    <property type="entry name" value="Glycosidases"/>
    <property type="match status" value="1"/>
</dbReference>
<comment type="catalytic activity">
    <reaction evidence="1">
        <text>Random hydrolysis of (1-&gt;4)-beta-D-mannosidic linkages in mannans, galactomannans and glucomannans.</text>
        <dbReference type="EC" id="3.2.1.78"/>
    </reaction>
</comment>
<organism evidence="7 8">
    <name type="scientific">Stephania yunnanensis</name>
    <dbReference type="NCBI Taxonomy" id="152371"/>
    <lineage>
        <taxon>Eukaryota</taxon>
        <taxon>Viridiplantae</taxon>
        <taxon>Streptophyta</taxon>
        <taxon>Embryophyta</taxon>
        <taxon>Tracheophyta</taxon>
        <taxon>Spermatophyta</taxon>
        <taxon>Magnoliopsida</taxon>
        <taxon>Ranunculales</taxon>
        <taxon>Menispermaceae</taxon>
        <taxon>Menispermoideae</taxon>
        <taxon>Cissampelideae</taxon>
        <taxon>Stephania</taxon>
    </lineage>
</organism>
<dbReference type="AlphaFoldDB" id="A0AAP0PB00"/>
<dbReference type="EC" id="3.2.1.78" evidence="3"/>
<dbReference type="EMBL" id="JBBNAF010000006">
    <property type="protein sequence ID" value="KAK9134156.1"/>
    <property type="molecule type" value="Genomic_DNA"/>
</dbReference>
<keyword evidence="4" id="KW-0378">Hydrolase</keyword>
<comment type="similarity">
    <text evidence="2">Belongs to the glycosyl hydrolase 5 (cellulase A) family.</text>
</comment>
<proteinExistence type="inferred from homology"/>
<evidence type="ECO:0000259" key="6">
    <source>
        <dbReference type="Pfam" id="PF26410"/>
    </source>
</evidence>
<sequence length="445" mass="49608">MRQPTDQAHVLQLTKLPTHLSDFIQSRNSQFETAKPETAKPSMSSRVYLPPHPTPTVRSSYPASLQILEIPTPSDVRPSIPALGAFVATSNAQFVLNGSPFLFNGFNSYWMMDVAIDPNQRYKVSNVFRDASSAGLTVCRTWAFSDGGGRALQTSPGVYNEPTFQALDFVISEAGKHGIKLILSLVNNYNDYGGKAQYVQWARNAGVSVSGDDDFYTNPTLKEYYKNHVKKVLTRINTITKIAYKDDSTIMAWELMNEPRCQADYSGRTVNGWVQEMASYTKSIDSQHLLEIGMEGFYGDSVPDRKQFNPGYQVGTDFISNNLIKEIDFATIHAYPDIWLSGQGEEAQLAFVERWATSHWTDSRTILKKPLVFAEFGKSNKDPGYSLSGRDSFLSNVYGNIYKSARSGGTMGGGLVWQILGEGMDSYNDGYEIVMSQSPFNSWTD</sequence>
<keyword evidence="8" id="KW-1185">Reference proteome</keyword>
<name>A0AAP0PB00_9MAGN</name>
<evidence type="ECO:0000313" key="7">
    <source>
        <dbReference type="EMBL" id="KAK9134156.1"/>
    </source>
</evidence>
<evidence type="ECO:0000256" key="4">
    <source>
        <dbReference type="ARBA" id="ARBA00022801"/>
    </source>
</evidence>
<protein>
    <recommendedName>
        <fullName evidence="3">mannan endo-1,4-beta-mannosidase</fullName>
        <ecNumber evidence="3">3.2.1.78</ecNumber>
    </recommendedName>
</protein>
<dbReference type="InterPro" id="IPR045053">
    <property type="entry name" value="MAN-like"/>
</dbReference>
<dbReference type="GO" id="GO:0000272">
    <property type="term" value="P:polysaccharide catabolic process"/>
    <property type="evidence" value="ECO:0007669"/>
    <property type="project" value="InterPro"/>
</dbReference>
<dbReference type="SUPFAM" id="SSF51445">
    <property type="entry name" value="(Trans)glycosidases"/>
    <property type="match status" value="1"/>
</dbReference>
<accession>A0AAP0PB00</accession>
<dbReference type="PANTHER" id="PTHR31451:SF59">
    <property type="entry name" value="MANNAN ENDO-1,4-BETA-MANNOSIDASE"/>
    <property type="match status" value="1"/>
</dbReference>
<evidence type="ECO:0000256" key="2">
    <source>
        <dbReference type="ARBA" id="ARBA00005641"/>
    </source>
</evidence>
<dbReference type="InterPro" id="IPR001547">
    <property type="entry name" value="Glyco_hydro_5"/>
</dbReference>
<dbReference type="Proteomes" id="UP001420932">
    <property type="component" value="Unassembled WGS sequence"/>
</dbReference>
<reference evidence="7 8" key="1">
    <citation type="submission" date="2024-01" db="EMBL/GenBank/DDBJ databases">
        <title>Genome assemblies of Stephania.</title>
        <authorList>
            <person name="Yang L."/>
        </authorList>
    </citation>
    <scope>NUCLEOTIDE SEQUENCE [LARGE SCALE GENOMIC DNA]</scope>
    <source>
        <strain evidence="7">YNDBR</strain>
        <tissue evidence="7">Leaf</tissue>
    </source>
</reference>
<dbReference type="PANTHER" id="PTHR31451">
    <property type="match status" value="1"/>
</dbReference>
<dbReference type="InterPro" id="IPR017853">
    <property type="entry name" value="GH"/>
</dbReference>
<comment type="caution">
    <text evidence="7">The sequence shown here is derived from an EMBL/GenBank/DDBJ whole genome shotgun (WGS) entry which is preliminary data.</text>
</comment>
<dbReference type="GO" id="GO:0016985">
    <property type="term" value="F:mannan endo-1,4-beta-mannosidase activity"/>
    <property type="evidence" value="ECO:0007669"/>
    <property type="project" value="UniProtKB-EC"/>
</dbReference>
<evidence type="ECO:0000313" key="8">
    <source>
        <dbReference type="Proteomes" id="UP001420932"/>
    </source>
</evidence>
<evidence type="ECO:0000256" key="5">
    <source>
        <dbReference type="ARBA" id="ARBA00023295"/>
    </source>
</evidence>
<feature type="domain" description="Glycoside hydrolase family 5" evidence="6">
    <location>
        <begin position="86"/>
        <end position="421"/>
    </location>
</feature>
<dbReference type="Pfam" id="PF26410">
    <property type="entry name" value="GH5_mannosidase"/>
    <property type="match status" value="1"/>
</dbReference>
<evidence type="ECO:0000256" key="3">
    <source>
        <dbReference type="ARBA" id="ARBA00012706"/>
    </source>
</evidence>